<feature type="repeat" description="WD" evidence="3">
    <location>
        <begin position="511"/>
        <end position="545"/>
    </location>
</feature>
<dbReference type="PROSITE" id="PS50082">
    <property type="entry name" value="WD_REPEATS_2"/>
    <property type="match status" value="4"/>
</dbReference>
<dbReference type="InterPro" id="IPR019775">
    <property type="entry name" value="WD40_repeat_CS"/>
</dbReference>
<dbReference type="GO" id="GO:0035861">
    <property type="term" value="C:site of double-strand break"/>
    <property type="evidence" value="ECO:0007669"/>
    <property type="project" value="TreeGrafter"/>
</dbReference>
<evidence type="ECO:0000256" key="3">
    <source>
        <dbReference type="PROSITE-ProRule" id="PRU00221"/>
    </source>
</evidence>
<evidence type="ECO:0000256" key="2">
    <source>
        <dbReference type="ARBA" id="ARBA00022737"/>
    </source>
</evidence>
<dbReference type="SMART" id="SM00320">
    <property type="entry name" value="WD40"/>
    <property type="match status" value="7"/>
</dbReference>
<dbReference type="Pfam" id="PF00400">
    <property type="entry name" value="WD40"/>
    <property type="match status" value="4"/>
</dbReference>
<feature type="region of interest" description="Disordered" evidence="4">
    <location>
        <begin position="243"/>
        <end position="262"/>
    </location>
</feature>
<dbReference type="SUPFAM" id="SSF50978">
    <property type="entry name" value="WD40 repeat-like"/>
    <property type="match status" value="1"/>
</dbReference>
<gene>
    <name evidence="5" type="ORF">ECRASSUSDP1_LOCUS27718</name>
</gene>
<dbReference type="Proteomes" id="UP001295684">
    <property type="component" value="Unassembled WGS sequence"/>
</dbReference>
<dbReference type="Gene3D" id="2.130.10.10">
    <property type="entry name" value="YVTN repeat-like/Quinoprotein amine dehydrogenase"/>
    <property type="match status" value="1"/>
</dbReference>
<dbReference type="InterPro" id="IPR036322">
    <property type="entry name" value="WD40_repeat_dom_sf"/>
</dbReference>
<feature type="compositionally biased region" description="Basic and acidic residues" evidence="4">
    <location>
        <begin position="68"/>
        <end position="80"/>
    </location>
</feature>
<feature type="repeat" description="WD" evidence="3">
    <location>
        <begin position="464"/>
        <end position="496"/>
    </location>
</feature>
<sequence length="800" mass="91885">MDDEEEMRMMRQSRQHKVNLGDWGSNTFQAAPADSESEDDIKDESQVFKDQESLDLINNVGKNLSHKPISEDKDDNESPKSGHKKSKKKKKSKKSKKSKKKKKKRKREEKSEFKRAGDSDDNSNLDMEFTNEVDNQENSEIKLKITDTELIKMQRYVNQNQGSAFLDEDDENKQEEQIIKELTLKEKKKKLRAKLLGDDMSDGNAEVDQSKVPGQFGKIKLGLSQKQKVKLFGQVKRKKLPSKPKVQEVVTEGTKKDAGKREEEFKIPEPVLDEEMKKSDQNEDEFDEVDQILLDNKIPISHESILEGHSKGVVALDIDPSANRMATGGLDEEVRLWDFQGMNRSMLSFKSFVPYEGYPVAALAYSPCGNNLLCVTGAWQCKVYSRDGKLLKETLRGDMYIRDRNNTRGHVSCMTDGTWHPNKKNKFLTCGIDGTIRLWDTESKLLGVDQQLMNEKVTKALHYQNSRPTKIFSLKYTYDGRVKAAGCEDGTVKLWEDNAPNYRPTTILKEAHKENLEITSVLFYQDGQRILTRGMDDTMKYWDLRYPGDPINVWEDLVNFNSHTSITLSPDERIIITGDSVKKNEGNGNLHLFDSDTLEKICQIGVSEGSVIKTQWHPKINQIVTTSLDCNARIYFDSEMSNRGALNCIVKEPRKRKVDDMQYGNPIIAPHALPQFKQIYVSAKKRLLKEKEEKEEREKEKYVPGSSSTYQQYIMQMINKNTQRDRDPREAILEYKELAEKEAVLVGPAYQLTQPKPIYNYEAIKEDENEESSNICPKCGLKYCVCKNNPMAEDQEYEEE</sequence>
<dbReference type="GO" id="GO:0005634">
    <property type="term" value="C:nucleus"/>
    <property type="evidence" value="ECO:0007669"/>
    <property type="project" value="TreeGrafter"/>
</dbReference>
<comment type="caution">
    <text evidence="5">The sequence shown here is derived from an EMBL/GenBank/DDBJ whole genome shotgun (WGS) entry which is preliminary data.</text>
</comment>
<proteinExistence type="predicted"/>
<dbReference type="PROSITE" id="PS50294">
    <property type="entry name" value="WD_REPEATS_REGION"/>
    <property type="match status" value="2"/>
</dbReference>
<organism evidence="5 6">
    <name type="scientific">Euplotes crassus</name>
    <dbReference type="NCBI Taxonomy" id="5936"/>
    <lineage>
        <taxon>Eukaryota</taxon>
        <taxon>Sar</taxon>
        <taxon>Alveolata</taxon>
        <taxon>Ciliophora</taxon>
        <taxon>Intramacronucleata</taxon>
        <taxon>Spirotrichea</taxon>
        <taxon>Hypotrichia</taxon>
        <taxon>Euplotida</taxon>
        <taxon>Euplotidae</taxon>
        <taxon>Moneuplotes</taxon>
    </lineage>
</organism>
<feature type="region of interest" description="Disordered" evidence="4">
    <location>
        <begin position="1"/>
        <end position="140"/>
    </location>
</feature>
<dbReference type="InterPro" id="IPR001680">
    <property type="entry name" value="WD40_rpt"/>
</dbReference>
<dbReference type="AlphaFoldDB" id="A0AAD1Y7B6"/>
<evidence type="ECO:0000313" key="6">
    <source>
        <dbReference type="Proteomes" id="UP001295684"/>
    </source>
</evidence>
<dbReference type="EMBL" id="CAMPGE010028602">
    <property type="protein sequence ID" value="CAI2386115.1"/>
    <property type="molecule type" value="Genomic_DNA"/>
</dbReference>
<feature type="compositionally biased region" description="Basic and acidic residues" evidence="4">
    <location>
        <begin position="108"/>
        <end position="118"/>
    </location>
</feature>
<dbReference type="InterPro" id="IPR051858">
    <property type="entry name" value="WD_repeat_GAD-1"/>
</dbReference>
<dbReference type="PANTHER" id="PTHR16017:SF0">
    <property type="entry name" value="WD REPEAT-CONTAINING PROTEIN 70"/>
    <property type="match status" value="1"/>
</dbReference>
<accession>A0AAD1Y7B6</accession>
<feature type="compositionally biased region" description="Basic and acidic residues" evidence="4">
    <location>
        <begin position="43"/>
        <end position="52"/>
    </location>
</feature>
<dbReference type="PROSITE" id="PS00678">
    <property type="entry name" value="WD_REPEATS_1"/>
    <property type="match status" value="1"/>
</dbReference>
<evidence type="ECO:0000256" key="4">
    <source>
        <dbReference type="SAM" id="MobiDB-lite"/>
    </source>
</evidence>
<protein>
    <submittedName>
        <fullName evidence="5">Uncharacterized protein</fullName>
    </submittedName>
</protein>
<evidence type="ECO:0000313" key="5">
    <source>
        <dbReference type="EMBL" id="CAI2386115.1"/>
    </source>
</evidence>
<evidence type="ECO:0000256" key="1">
    <source>
        <dbReference type="ARBA" id="ARBA00022574"/>
    </source>
</evidence>
<feature type="repeat" description="WD" evidence="3">
    <location>
        <begin position="306"/>
        <end position="347"/>
    </location>
</feature>
<keyword evidence="2" id="KW-0677">Repeat</keyword>
<keyword evidence="6" id="KW-1185">Reference proteome</keyword>
<dbReference type="PANTHER" id="PTHR16017">
    <property type="entry name" value="GASTRULATION DEFECTIVE PROTEIN 1-RELATED"/>
    <property type="match status" value="1"/>
</dbReference>
<feature type="repeat" description="WD" evidence="3">
    <location>
        <begin position="407"/>
        <end position="443"/>
    </location>
</feature>
<reference evidence="5" key="1">
    <citation type="submission" date="2023-07" db="EMBL/GenBank/DDBJ databases">
        <authorList>
            <consortium name="AG Swart"/>
            <person name="Singh M."/>
            <person name="Singh A."/>
            <person name="Seah K."/>
            <person name="Emmerich C."/>
        </authorList>
    </citation>
    <scope>NUCLEOTIDE SEQUENCE</scope>
    <source>
        <strain evidence="5">DP1</strain>
    </source>
</reference>
<feature type="compositionally biased region" description="Basic and acidic residues" evidence="4">
    <location>
        <begin position="253"/>
        <end position="262"/>
    </location>
</feature>
<feature type="compositionally biased region" description="Basic residues" evidence="4">
    <location>
        <begin position="81"/>
        <end position="107"/>
    </location>
</feature>
<dbReference type="InterPro" id="IPR015943">
    <property type="entry name" value="WD40/YVTN_repeat-like_dom_sf"/>
</dbReference>
<keyword evidence="1 3" id="KW-0853">WD repeat</keyword>
<name>A0AAD1Y7B6_EUPCR</name>
<feature type="compositionally biased region" description="Acidic residues" evidence="4">
    <location>
        <begin position="119"/>
        <end position="137"/>
    </location>
</feature>